<dbReference type="PANTHER" id="PTHR30055:SF151">
    <property type="entry name" value="TRANSCRIPTIONAL REGULATORY PROTEIN"/>
    <property type="match status" value="1"/>
</dbReference>
<reference evidence="7 8" key="1">
    <citation type="submission" date="2017-06" db="EMBL/GenBank/DDBJ databases">
        <authorList>
            <person name="Kim H.J."/>
            <person name="Triplett B.A."/>
        </authorList>
    </citation>
    <scope>NUCLEOTIDE SEQUENCE [LARGE SCALE GENOMIC DNA]</scope>
    <source>
        <strain evidence="7 8">CGMCC 4.1858</strain>
    </source>
</reference>
<dbReference type="InterPro" id="IPR001647">
    <property type="entry name" value="HTH_TetR"/>
</dbReference>
<keyword evidence="2" id="KW-0805">Transcription regulation</keyword>
<evidence type="ECO:0000256" key="4">
    <source>
        <dbReference type="ARBA" id="ARBA00023163"/>
    </source>
</evidence>
<name>A0A239FCJ4_9ACTN</name>
<protein>
    <submittedName>
        <fullName evidence="7">Transcriptional regulator, TetR family</fullName>
    </submittedName>
</protein>
<evidence type="ECO:0000313" key="8">
    <source>
        <dbReference type="Proteomes" id="UP000198280"/>
    </source>
</evidence>
<organism evidence="7 8">
    <name type="scientific">Actinacidiphila glaucinigra</name>
    <dbReference type="NCBI Taxonomy" id="235986"/>
    <lineage>
        <taxon>Bacteria</taxon>
        <taxon>Bacillati</taxon>
        <taxon>Actinomycetota</taxon>
        <taxon>Actinomycetes</taxon>
        <taxon>Kitasatosporales</taxon>
        <taxon>Streptomycetaceae</taxon>
        <taxon>Actinacidiphila</taxon>
    </lineage>
</organism>
<dbReference type="InterPro" id="IPR009057">
    <property type="entry name" value="Homeodomain-like_sf"/>
</dbReference>
<evidence type="ECO:0000259" key="6">
    <source>
        <dbReference type="PROSITE" id="PS50977"/>
    </source>
</evidence>
<dbReference type="PRINTS" id="PR00455">
    <property type="entry name" value="HTHTETR"/>
</dbReference>
<keyword evidence="4" id="KW-0804">Transcription</keyword>
<keyword evidence="1" id="KW-0678">Repressor</keyword>
<dbReference type="InterPro" id="IPR023772">
    <property type="entry name" value="DNA-bd_HTH_TetR-type_CS"/>
</dbReference>
<dbReference type="Gene3D" id="1.10.10.60">
    <property type="entry name" value="Homeodomain-like"/>
    <property type="match status" value="1"/>
</dbReference>
<dbReference type="GO" id="GO:0003700">
    <property type="term" value="F:DNA-binding transcription factor activity"/>
    <property type="evidence" value="ECO:0007669"/>
    <property type="project" value="TreeGrafter"/>
</dbReference>
<dbReference type="Gene3D" id="1.10.357.10">
    <property type="entry name" value="Tetracycline Repressor, domain 2"/>
    <property type="match status" value="1"/>
</dbReference>
<dbReference type="OrthoDB" id="3819648at2"/>
<proteinExistence type="predicted"/>
<accession>A0A239FCJ4</accession>
<dbReference type="GO" id="GO:0046677">
    <property type="term" value="P:response to antibiotic"/>
    <property type="evidence" value="ECO:0007669"/>
    <property type="project" value="InterPro"/>
</dbReference>
<evidence type="ECO:0000313" key="7">
    <source>
        <dbReference type="EMBL" id="SNS54023.1"/>
    </source>
</evidence>
<evidence type="ECO:0000256" key="5">
    <source>
        <dbReference type="PROSITE-ProRule" id="PRU00335"/>
    </source>
</evidence>
<dbReference type="GO" id="GO:0000976">
    <property type="term" value="F:transcription cis-regulatory region binding"/>
    <property type="evidence" value="ECO:0007669"/>
    <property type="project" value="TreeGrafter"/>
</dbReference>
<dbReference type="EMBL" id="FZOF01000006">
    <property type="protein sequence ID" value="SNS54023.1"/>
    <property type="molecule type" value="Genomic_DNA"/>
</dbReference>
<evidence type="ECO:0000256" key="1">
    <source>
        <dbReference type="ARBA" id="ARBA00022491"/>
    </source>
</evidence>
<evidence type="ECO:0000256" key="2">
    <source>
        <dbReference type="ARBA" id="ARBA00023015"/>
    </source>
</evidence>
<dbReference type="AlphaFoldDB" id="A0A239FCJ4"/>
<evidence type="ECO:0000256" key="3">
    <source>
        <dbReference type="ARBA" id="ARBA00023125"/>
    </source>
</evidence>
<dbReference type="InterPro" id="IPR003012">
    <property type="entry name" value="Tet_transcr_reg_TetR"/>
</dbReference>
<dbReference type="RefSeq" id="WP_089224356.1">
    <property type="nucleotide sequence ID" value="NZ_FZOF01000006.1"/>
</dbReference>
<dbReference type="Pfam" id="PF00440">
    <property type="entry name" value="TetR_N"/>
    <property type="match status" value="1"/>
</dbReference>
<keyword evidence="8" id="KW-1185">Reference proteome</keyword>
<dbReference type="Proteomes" id="UP000198280">
    <property type="component" value="Unassembled WGS sequence"/>
</dbReference>
<sequence length="219" mass="24451">MAATRLDRDKVVETALGLLNEEGLEGLTLRRLAKELQVQAPALYWHFANKQALLDAMATRMLRQMLEGGMGQEVPGSDWRDWIATACRGTRRALLAYRDGAKVFSGTHLTDDSHAGALERYLGAFVEQGFRVEDAVDAWFTAYTFTIGFVIEEQAVQQLPGRRDPRYDTDERRARLGGEFPLVGEAGREMFDHYDARFETGLRILVAGIEGTLAPDGAR</sequence>
<keyword evidence="3 5" id="KW-0238">DNA-binding</keyword>
<dbReference type="PANTHER" id="PTHR30055">
    <property type="entry name" value="HTH-TYPE TRANSCRIPTIONAL REGULATOR RUTR"/>
    <property type="match status" value="1"/>
</dbReference>
<dbReference type="SUPFAM" id="SSF48498">
    <property type="entry name" value="Tetracyclin repressor-like, C-terminal domain"/>
    <property type="match status" value="1"/>
</dbReference>
<gene>
    <name evidence="7" type="ORF">SAMN05216252_106408</name>
</gene>
<dbReference type="PROSITE" id="PS01081">
    <property type="entry name" value="HTH_TETR_1"/>
    <property type="match status" value="1"/>
</dbReference>
<dbReference type="PRINTS" id="PR00400">
    <property type="entry name" value="TETREPRESSOR"/>
</dbReference>
<dbReference type="InterPro" id="IPR050109">
    <property type="entry name" value="HTH-type_TetR-like_transc_reg"/>
</dbReference>
<dbReference type="InterPro" id="IPR004111">
    <property type="entry name" value="Repressor_TetR_C"/>
</dbReference>
<dbReference type="GO" id="GO:0045892">
    <property type="term" value="P:negative regulation of DNA-templated transcription"/>
    <property type="evidence" value="ECO:0007669"/>
    <property type="project" value="InterPro"/>
</dbReference>
<feature type="DNA-binding region" description="H-T-H motif" evidence="5">
    <location>
        <begin position="28"/>
        <end position="47"/>
    </location>
</feature>
<dbReference type="PROSITE" id="PS50977">
    <property type="entry name" value="HTH_TETR_2"/>
    <property type="match status" value="1"/>
</dbReference>
<dbReference type="SUPFAM" id="SSF46689">
    <property type="entry name" value="Homeodomain-like"/>
    <property type="match status" value="1"/>
</dbReference>
<dbReference type="Pfam" id="PF02909">
    <property type="entry name" value="TetR_C_1"/>
    <property type="match status" value="1"/>
</dbReference>
<dbReference type="InterPro" id="IPR036271">
    <property type="entry name" value="Tet_transcr_reg_TetR-rel_C_sf"/>
</dbReference>
<feature type="domain" description="HTH tetR-type" evidence="6">
    <location>
        <begin position="5"/>
        <end position="65"/>
    </location>
</feature>